<dbReference type="RefSeq" id="WP_272176106.1">
    <property type="nucleotide sequence ID" value="NZ_JAQOSK010000007.1"/>
</dbReference>
<gene>
    <name evidence="6" type="ORF">PO587_20080</name>
</gene>
<keyword evidence="3" id="KW-0902">Two-component regulatory system</keyword>
<dbReference type="Gene3D" id="3.30.565.10">
    <property type="entry name" value="Histidine kinase-like ATPase, C-terminal domain"/>
    <property type="match status" value="1"/>
</dbReference>
<dbReference type="CDD" id="cd16917">
    <property type="entry name" value="HATPase_UhpB-NarQ-NarX-like"/>
    <property type="match status" value="1"/>
</dbReference>
<accession>A0ABT5FW94</accession>
<dbReference type="PANTHER" id="PTHR24421:SF63">
    <property type="entry name" value="SENSOR HISTIDINE KINASE DESK"/>
    <property type="match status" value="1"/>
</dbReference>
<dbReference type="Pfam" id="PF02518">
    <property type="entry name" value="HATPase_c"/>
    <property type="match status" value="1"/>
</dbReference>
<evidence type="ECO:0000313" key="7">
    <source>
        <dbReference type="Proteomes" id="UP001221328"/>
    </source>
</evidence>
<keyword evidence="4" id="KW-0812">Transmembrane</keyword>
<sequence>MSTVADMSAGTGTLDASDSASGSVAERLLTWEWVYLGYLLFVLAQPYFTPDPAWWEWPLAIAVCVLTAVLYALALLRGRSVRQIWTSIVPMAVLGALATPFNTNASVLFIYAAAAAGNSLPRHAARLWFVGLTALDGVTVLVSRVPMPYRLWGFVPPLALIWVIGLLELRQHDRRQEQENERLRSSQVELLATIAERERIARDLHDLLGHSLTAVVMRAQLTKELVLADPQRARAEAEEMERNAREALAAVRSTVTGWRQTDIRTELEAARRVLAGSGVTLRVALDEKLILLSEAEHELGLALREAVTNVARHARASACHIGLDADDERVRLVIADDGIGGDAPEGTGLTGLRERVAKLGGAVRRTGSAGTTLTITVPVEAVR</sequence>
<evidence type="ECO:0000256" key="3">
    <source>
        <dbReference type="ARBA" id="ARBA00023012"/>
    </source>
</evidence>
<comment type="caution">
    <text evidence="6">The sequence shown here is derived from an EMBL/GenBank/DDBJ whole genome shotgun (WGS) entry which is preliminary data.</text>
</comment>
<dbReference type="InterPro" id="IPR003594">
    <property type="entry name" value="HATPase_dom"/>
</dbReference>
<protein>
    <submittedName>
        <fullName evidence="6">Sensor histidine kinase</fullName>
    </submittedName>
</protein>
<dbReference type="SMART" id="SM00387">
    <property type="entry name" value="HATPase_c"/>
    <property type="match status" value="1"/>
</dbReference>
<proteinExistence type="predicted"/>
<keyword evidence="1" id="KW-0808">Transferase</keyword>
<organism evidence="6 7">
    <name type="scientific">Streptomyces gilvifuscus</name>
    <dbReference type="NCBI Taxonomy" id="1550617"/>
    <lineage>
        <taxon>Bacteria</taxon>
        <taxon>Bacillati</taxon>
        <taxon>Actinomycetota</taxon>
        <taxon>Actinomycetes</taxon>
        <taxon>Kitasatosporales</taxon>
        <taxon>Streptomycetaceae</taxon>
        <taxon>Streptomyces</taxon>
    </lineage>
</organism>
<reference evidence="6 7" key="1">
    <citation type="journal article" date="2015" name="Int. J. Syst. Evol. Microbiol.">
        <title>Streptomyces gilvifuscus sp. nov., an actinomycete that produces antibacterial compounds isolated from soil.</title>
        <authorList>
            <person name="Nguyen T.M."/>
            <person name="Kim J."/>
        </authorList>
    </citation>
    <scope>NUCLEOTIDE SEQUENCE [LARGE SCALE GENOMIC DNA]</scope>
    <source>
        <strain evidence="6 7">T113</strain>
    </source>
</reference>
<feature type="transmembrane region" description="Helical" evidence="4">
    <location>
        <begin position="149"/>
        <end position="167"/>
    </location>
</feature>
<feature type="transmembrane region" description="Helical" evidence="4">
    <location>
        <begin position="125"/>
        <end position="142"/>
    </location>
</feature>
<feature type="transmembrane region" description="Helical" evidence="4">
    <location>
        <begin position="88"/>
        <end position="113"/>
    </location>
</feature>
<evidence type="ECO:0000313" key="6">
    <source>
        <dbReference type="EMBL" id="MDC2956772.1"/>
    </source>
</evidence>
<evidence type="ECO:0000256" key="1">
    <source>
        <dbReference type="ARBA" id="ARBA00022679"/>
    </source>
</evidence>
<dbReference type="SUPFAM" id="SSF55874">
    <property type="entry name" value="ATPase domain of HSP90 chaperone/DNA topoisomerase II/histidine kinase"/>
    <property type="match status" value="1"/>
</dbReference>
<name>A0ABT5FW94_9ACTN</name>
<keyword evidence="4" id="KW-1133">Transmembrane helix</keyword>
<keyword evidence="7" id="KW-1185">Reference proteome</keyword>
<dbReference type="InterPro" id="IPR036890">
    <property type="entry name" value="HATPase_C_sf"/>
</dbReference>
<keyword evidence="4" id="KW-0472">Membrane</keyword>
<evidence type="ECO:0000256" key="2">
    <source>
        <dbReference type="ARBA" id="ARBA00022777"/>
    </source>
</evidence>
<feature type="transmembrane region" description="Helical" evidence="4">
    <location>
        <begin position="54"/>
        <end position="76"/>
    </location>
</feature>
<evidence type="ECO:0000256" key="4">
    <source>
        <dbReference type="SAM" id="Phobius"/>
    </source>
</evidence>
<dbReference type="Pfam" id="PF07730">
    <property type="entry name" value="HisKA_3"/>
    <property type="match status" value="1"/>
</dbReference>
<dbReference type="Gene3D" id="1.20.5.1930">
    <property type="match status" value="1"/>
</dbReference>
<feature type="domain" description="Histidine kinase/HSP90-like ATPase" evidence="5">
    <location>
        <begin position="294"/>
        <end position="381"/>
    </location>
</feature>
<evidence type="ECO:0000259" key="5">
    <source>
        <dbReference type="SMART" id="SM00387"/>
    </source>
</evidence>
<dbReference type="EMBL" id="JAQOSK010000007">
    <property type="protein sequence ID" value="MDC2956772.1"/>
    <property type="molecule type" value="Genomic_DNA"/>
</dbReference>
<dbReference type="GO" id="GO:0016301">
    <property type="term" value="F:kinase activity"/>
    <property type="evidence" value="ECO:0007669"/>
    <property type="project" value="UniProtKB-KW"/>
</dbReference>
<dbReference type="Proteomes" id="UP001221328">
    <property type="component" value="Unassembled WGS sequence"/>
</dbReference>
<dbReference type="InterPro" id="IPR050482">
    <property type="entry name" value="Sensor_HK_TwoCompSys"/>
</dbReference>
<dbReference type="InterPro" id="IPR011712">
    <property type="entry name" value="Sig_transdc_His_kin_sub3_dim/P"/>
</dbReference>
<dbReference type="PANTHER" id="PTHR24421">
    <property type="entry name" value="NITRATE/NITRITE SENSOR PROTEIN NARX-RELATED"/>
    <property type="match status" value="1"/>
</dbReference>
<keyword evidence="2 6" id="KW-0418">Kinase</keyword>